<keyword evidence="5" id="KW-0963">Cytoplasm</keyword>
<dbReference type="GO" id="GO:0035556">
    <property type="term" value="P:intracellular signal transduction"/>
    <property type="evidence" value="ECO:0007669"/>
    <property type="project" value="TreeGrafter"/>
</dbReference>
<proteinExistence type="inferred from homology"/>
<dbReference type="AlphaFoldDB" id="A0A8C4V5X0"/>
<protein>
    <recommendedName>
        <fullName evidence="4">Protein phosphatase 1 regulatory subunit 1B</fullName>
    </recommendedName>
    <alternativeName>
        <fullName evidence="8">DARPP-32</fullName>
    </alternativeName>
    <alternativeName>
        <fullName evidence="9">Dopamine- and cAMP-regulated neuronal phosphoprotein</fullName>
    </alternativeName>
</protein>
<dbReference type="GO" id="GO:0004864">
    <property type="term" value="F:protein phosphatase inhibitor activity"/>
    <property type="evidence" value="ECO:0007669"/>
    <property type="project" value="UniProtKB-KW"/>
</dbReference>
<dbReference type="Pfam" id="PF05395">
    <property type="entry name" value="DARPP-32"/>
    <property type="match status" value="1"/>
</dbReference>
<evidence type="ECO:0000256" key="2">
    <source>
        <dbReference type="ARBA" id="ARBA00004496"/>
    </source>
</evidence>
<evidence type="ECO:0000256" key="9">
    <source>
        <dbReference type="ARBA" id="ARBA00030254"/>
    </source>
</evidence>
<keyword evidence="7" id="KW-0650">Protein phosphatase inhibitor</keyword>
<comment type="subcellular location">
    <subcellularLocation>
        <location evidence="2">Cytoplasm</location>
    </subcellularLocation>
</comment>
<reference evidence="11" key="1">
    <citation type="submission" date="2025-08" db="UniProtKB">
        <authorList>
            <consortium name="Ensembl"/>
        </authorList>
    </citation>
    <scope>IDENTIFICATION</scope>
</reference>
<evidence type="ECO:0000256" key="6">
    <source>
        <dbReference type="ARBA" id="ARBA00022553"/>
    </source>
</evidence>
<name>A0A8C4V5X0_FALTI</name>
<evidence type="ECO:0000313" key="12">
    <source>
        <dbReference type="Proteomes" id="UP000694562"/>
    </source>
</evidence>
<feature type="region of interest" description="Disordered" evidence="10">
    <location>
        <begin position="1"/>
        <end position="21"/>
    </location>
</feature>
<dbReference type="PANTHER" id="PTHR15417">
    <property type="entry name" value="PROTEIN PHOSPHATASE INHIBITOR AND DOPAMINE- AND CAMP-REGULATED NEURONAL PHOSPHOPROTEIN"/>
    <property type="match status" value="1"/>
</dbReference>
<evidence type="ECO:0000256" key="3">
    <source>
        <dbReference type="ARBA" id="ARBA00007775"/>
    </source>
</evidence>
<comment type="function">
    <text evidence="1">Inhibitor of protein-phosphatase 1.</text>
</comment>
<feature type="region of interest" description="Disordered" evidence="10">
    <location>
        <begin position="207"/>
        <end position="237"/>
    </location>
</feature>
<evidence type="ECO:0000256" key="4">
    <source>
        <dbReference type="ARBA" id="ARBA00020090"/>
    </source>
</evidence>
<dbReference type="InterPro" id="IPR008466">
    <property type="entry name" value="PPP1R1A/B/C"/>
</dbReference>
<dbReference type="PANTHER" id="PTHR15417:SF2">
    <property type="entry name" value="PROTEIN PHOSPHATASE 1 REGULATORY SUBUNIT 1B"/>
    <property type="match status" value="1"/>
</dbReference>
<evidence type="ECO:0000256" key="10">
    <source>
        <dbReference type="SAM" id="MobiDB-lite"/>
    </source>
</evidence>
<dbReference type="Ensembl" id="ENSFTIT00000022388.1">
    <property type="protein sequence ID" value="ENSFTIP00000021488.1"/>
    <property type="gene ID" value="ENSFTIG00000013958.1"/>
</dbReference>
<sequence>MDPKDRKKIQFSVPAPPSQLDPRAVEMIRRRRPTPAMLFQLSEHSSPGETGTGWEWDTGTWWQGMSGPGRASGEGCLLKPKRTNPCAYTPPSLKGTRCWSPRDMGTRLPELGDTGRLGQGCWSPEVQRWVPPPPVALGDRVGAVGGDRPAAFSPGTEQGLWGPPCPPTGQHPRPSPGPAGPPAAQQTRWLPALVVPRCHRCLPLPLLIATRPRSPGEPGQSRAELLPRRPQGAQAER</sequence>
<dbReference type="GO" id="GO:0005737">
    <property type="term" value="C:cytoplasm"/>
    <property type="evidence" value="ECO:0007669"/>
    <property type="project" value="UniProtKB-SubCell"/>
</dbReference>
<accession>A0A8C4V5X0</accession>
<keyword evidence="12" id="KW-1185">Reference proteome</keyword>
<evidence type="ECO:0000256" key="5">
    <source>
        <dbReference type="ARBA" id="ARBA00022490"/>
    </source>
</evidence>
<evidence type="ECO:0000256" key="8">
    <source>
        <dbReference type="ARBA" id="ARBA00029874"/>
    </source>
</evidence>
<evidence type="ECO:0000256" key="7">
    <source>
        <dbReference type="ARBA" id="ARBA00023272"/>
    </source>
</evidence>
<dbReference type="Proteomes" id="UP000694562">
    <property type="component" value="Unplaced"/>
</dbReference>
<evidence type="ECO:0000256" key="1">
    <source>
        <dbReference type="ARBA" id="ARBA00002900"/>
    </source>
</evidence>
<feature type="region of interest" description="Disordered" evidence="10">
    <location>
        <begin position="142"/>
        <end position="185"/>
    </location>
</feature>
<dbReference type="OrthoDB" id="9946890at2759"/>
<keyword evidence="6" id="KW-0597">Phosphoprotein</keyword>
<organism evidence="11 12">
    <name type="scientific">Falco tinnunculus</name>
    <name type="common">Common kestrel</name>
    <dbReference type="NCBI Taxonomy" id="100819"/>
    <lineage>
        <taxon>Eukaryota</taxon>
        <taxon>Metazoa</taxon>
        <taxon>Chordata</taxon>
        <taxon>Craniata</taxon>
        <taxon>Vertebrata</taxon>
        <taxon>Euteleostomi</taxon>
        <taxon>Archelosauria</taxon>
        <taxon>Archosauria</taxon>
        <taxon>Dinosauria</taxon>
        <taxon>Saurischia</taxon>
        <taxon>Theropoda</taxon>
        <taxon>Coelurosauria</taxon>
        <taxon>Aves</taxon>
        <taxon>Neognathae</taxon>
        <taxon>Neoaves</taxon>
        <taxon>Telluraves</taxon>
        <taxon>Australaves</taxon>
        <taxon>Falconiformes</taxon>
        <taxon>Falconidae</taxon>
        <taxon>Falco</taxon>
    </lineage>
</organism>
<feature type="compositionally biased region" description="Pro residues" evidence="10">
    <location>
        <begin position="163"/>
        <end position="181"/>
    </location>
</feature>
<comment type="similarity">
    <text evidence="3">Belongs to the protein phosphatase inhibitor 1 family.</text>
</comment>
<reference evidence="11" key="2">
    <citation type="submission" date="2025-09" db="UniProtKB">
        <authorList>
            <consortium name="Ensembl"/>
        </authorList>
    </citation>
    <scope>IDENTIFICATION</scope>
</reference>
<evidence type="ECO:0000313" key="11">
    <source>
        <dbReference type="Ensembl" id="ENSFTIP00000021488.1"/>
    </source>
</evidence>